<keyword evidence="5" id="KW-0808">Transferase</keyword>
<keyword evidence="4" id="KW-0597">Phosphoprotein</keyword>
<dbReference type="PRINTS" id="PR00344">
    <property type="entry name" value="BCTRLSENSOR"/>
</dbReference>
<dbReference type="EMBL" id="JABWRZ020000001">
    <property type="protein sequence ID" value="MBV4491098.1"/>
    <property type="molecule type" value="Genomic_DNA"/>
</dbReference>
<dbReference type="SMART" id="SM00387">
    <property type="entry name" value="HATPase_c"/>
    <property type="match status" value="1"/>
</dbReference>
<comment type="catalytic activity">
    <reaction evidence="1">
        <text>ATP + protein L-histidine = ADP + protein N-phospho-L-histidine.</text>
        <dbReference type="EC" id="2.7.13.3"/>
    </reaction>
</comment>
<comment type="subcellular location">
    <subcellularLocation>
        <location evidence="2">Membrane</location>
        <topology evidence="2">Multi-pass membrane protein</topology>
    </subcellularLocation>
</comment>
<gene>
    <name evidence="15" type="ORF">HU760_010890</name>
</gene>
<dbReference type="InterPro" id="IPR036890">
    <property type="entry name" value="HATPase_C_sf"/>
</dbReference>
<dbReference type="Pfam" id="PF08521">
    <property type="entry name" value="2CSK_N"/>
    <property type="match status" value="1"/>
</dbReference>
<dbReference type="Gene3D" id="3.30.565.10">
    <property type="entry name" value="Histidine kinase-like ATPase, C-terminal domain"/>
    <property type="match status" value="1"/>
</dbReference>
<evidence type="ECO:0000256" key="12">
    <source>
        <dbReference type="ARBA" id="ARBA00023136"/>
    </source>
</evidence>
<keyword evidence="6 13" id="KW-0812">Transmembrane</keyword>
<feature type="domain" description="Histidine kinase" evidence="14">
    <location>
        <begin position="244"/>
        <end position="455"/>
    </location>
</feature>
<feature type="transmembrane region" description="Helical" evidence="13">
    <location>
        <begin position="12"/>
        <end position="29"/>
    </location>
</feature>
<evidence type="ECO:0000256" key="6">
    <source>
        <dbReference type="ARBA" id="ARBA00022692"/>
    </source>
</evidence>
<evidence type="ECO:0000256" key="1">
    <source>
        <dbReference type="ARBA" id="ARBA00000085"/>
    </source>
</evidence>
<dbReference type="CDD" id="cd00082">
    <property type="entry name" value="HisKA"/>
    <property type="match status" value="1"/>
</dbReference>
<keyword evidence="7" id="KW-0547">Nucleotide-binding</keyword>
<evidence type="ECO:0000256" key="4">
    <source>
        <dbReference type="ARBA" id="ARBA00022553"/>
    </source>
</evidence>
<keyword evidence="16" id="KW-1185">Reference proteome</keyword>
<evidence type="ECO:0000259" key="14">
    <source>
        <dbReference type="PROSITE" id="PS50109"/>
    </source>
</evidence>
<accession>A0ABS6QA78</accession>
<proteinExistence type="predicted"/>
<dbReference type="InterPro" id="IPR013727">
    <property type="entry name" value="2CSK_N"/>
</dbReference>
<dbReference type="InterPro" id="IPR003594">
    <property type="entry name" value="HATPase_dom"/>
</dbReference>
<feature type="transmembrane region" description="Helical" evidence="13">
    <location>
        <begin position="165"/>
        <end position="187"/>
    </location>
</feature>
<dbReference type="EC" id="2.7.13.3" evidence="3"/>
<dbReference type="InterPro" id="IPR005467">
    <property type="entry name" value="His_kinase_dom"/>
</dbReference>
<dbReference type="InterPro" id="IPR036097">
    <property type="entry name" value="HisK_dim/P_sf"/>
</dbReference>
<evidence type="ECO:0000313" key="16">
    <source>
        <dbReference type="Proteomes" id="UP000609530"/>
    </source>
</evidence>
<evidence type="ECO:0000256" key="7">
    <source>
        <dbReference type="ARBA" id="ARBA00022741"/>
    </source>
</evidence>
<dbReference type="Pfam" id="PF02518">
    <property type="entry name" value="HATPase_c"/>
    <property type="match status" value="1"/>
</dbReference>
<evidence type="ECO:0000256" key="13">
    <source>
        <dbReference type="SAM" id="Phobius"/>
    </source>
</evidence>
<evidence type="ECO:0000256" key="3">
    <source>
        <dbReference type="ARBA" id="ARBA00012438"/>
    </source>
</evidence>
<keyword evidence="8 15" id="KW-0418">Kinase</keyword>
<keyword evidence="12 13" id="KW-0472">Membrane</keyword>
<dbReference type="GO" id="GO:0016301">
    <property type="term" value="F:kinase activity"/>
    <property type="evidence" value="ECO:0007669"/>
    <property type="project" value="UniProtKB-KW"/>
</dbReference>
<evidence type="ECO:0000256" key="9">
    <source>
        <dbReference type="ARBA" id="ARBA00022840"/>
    </source>
</evidence>
<dbReference type="InterPro" id="IPR003661">
    <property type="entry name" value="HisK_dim/P_dom"/>
</dbReference>
<dbReference type="SUPFAM" id="SSF47384">
    <property type="entry name" value="Homodimeric domain of signal transducing histidine kinase"/>
    <property type="match status" value="1"/>
</dbReference>
<dbReference type="InterPro" id="IPR050428">
    <property type="entry name" value="TCS_sensor_his_kinase"/>
</dbReference>
<evidence type="ECO:0000256" key="11">
    <source>
        <dbReference type="ARBA" id="ARBA00023012"/>
    </source>
</evidence>
<dbReference type="Pfam" id="PF00512">
    <property type="entry name" value="HisKA"/>
    <property type="match status" value="1"/>
</dbReference>
<dbReference type="PANTHER" id="PTHR45436:SF14">
    <property type="entry name" value="SENSOR PROTEIN QSEC"/>
    <property type="match status" value="1"/>
</dbReference>
<organism evidence="15 16">
    <name type="scientific">Pseudomonas oryzicola</name>
    <dbReference type="NCBI Taxonomy" id="485876"/>
    <lineage>
        <taxon>Bacteria</taxon>
        <taxon>Pseudomonadati</taxon>
        <taxon>Pseudomonadota</taxon>
        <taxon>Gammaproteobacteria</taxon>
        <taxon>Pseudomonadales</taxon>
        <taxon>Pseudomonadaceae</taxon>
        <taxon>Pseudomonas</taxon>
    </lineage>
</organism>
<evidence type="ECO:0000256" key="10">
    <source>
        <dbReference type="ARBA" id="ARBA00022989"/>
    </source>
</evidence>
<keyword evidence="11" id="KW-0902">Two-component regulatory system</keyword>
<evidence type="ECO:0000256" key="2">
    <source>
        <dbReference type="ARBA" id="ARBA00004141"/>
    </source>
</evidence>
<dbReference type="CDD" id="cd00075">
    <property type="entry name" value="HATPase"/>
    <property type="match status" value="1"/>
</dbReference>
<evidence type="ECO:0000313" key="15">
    <source>
        <dbReference type="EMBL" id="MBV4491098.1"/>
    </source>
</evidence>
<name>A0ABS6QA78_9PSED</name>
<dbReference type="RefSeq" id="WP_186677136.1">
    <property type="nucleotide sequence ID" value="NZ_JABWRZ020000001.1"/>
</dbReference>
<dbReference type="PROSITE" id="PS50109">
    <property type="entry name" value="HIS_KIN"/>
    <property type="match status" value="1"/>
</dbReference>
<comment type="caution">
    <text evidence="15">The sequence shown here is derived from an EMBL/GenBank/DDBJ whole genome shotgun (WGS) entry which is preliminary data.</text>
</comment>
<evidence type="ECO:0000256" key="5">
    <source>
        <dbReference type="ARBA" id="ARBA00022679"/>
    </source>
</evidence>
<dbReference type="Proteomes" id="UP000609530">
    <property type="component" value="Unassembled WGS sequence"/>
</dbReference>
<keyword evidence="9" id="KW-0067">ATP-binding</keyword>
<dbReference type="PANTHER" id="PTHR45436">
    <property type="entry name" value="SENSOR HISTIDINE KINASE YKOH"/>
    <property type="match status" value="1"/>
</dbReference>
<sequence>MNSLRQRTLWRVMLLLLLGSGLLALYNYHDSRHEIAEVYDAHLAQNARLLQGIMSLPVQEQSRAELYRAFDEALSKAGRHRVGHPYESKLAFQVWADDGTLLVHTPSAPQLQQPPQVSGFADVVVGTQRWRSFVLPVPEKRWVIWVGERSDVRIDLVERIVRHTLLPFLFGSLALALLVWAAIGWGLRPLQNMARVIRARHADSLEPLQLVPLPKELEPMQAAINRLLGQIGDLLSREHRFIADAAHEMRTPLAVLRLHAQNALNAASTAERDKALGFLMGGVDRLARVVNQLLTLARLEPRPGRRDWPLVDLQGVVAETLADLTPWILERGLEPSLDIAAGDYHVHTDAGALGIALQNLVTNAVDHSPPGGRITVTLQREGQALWVSVDDEGPGIAVADQQRVFERFYSKGSANGAGLGLSIVSTIMARLGGSVALRNQLPHGLRATLWLPITPA</sequence>
<reference evidence="15 16" key="1">
    <citation type="journal article" date="2020" name="Microorganisms">
        <title>Reliable Identification of Environmental Pseudomonas Isolates Using the rpoD Gene.</title>
        <authorList>
            <consortium name="The Broad Institute Genome Sequencing Platform"/>
            <person name="Girard L."/>
            <person name="Lood C."/>
            <person name="Rokni-Zadeh H."/>
            <person name="van Noort V."/>
            <person name="Lavigne R."/>
            <person name="De Mot R."/>
        </authorList>
    </citation>
    <scope>NUCLEOTIDE SEQUENCE [LARGE SCALE GENOMIC DNA]</scope>
    <source>
        <strain evidence="15 16">RD9SR1</strain>
    </source>
</reference>
<evidence type="ECO:0000256" key="8">
    <source>
        <dbReference type="ARBA" id="ARBA00022777"/>
    </source>
</evidence>
<dbReference type="InterPro" id="IPR004358">
    <property type="entry name" value="Sig_transdc_His_kin-like_C"/>
</dbReference>
<dbReference type="SUPFAM" id="SSF55874">
    <property type="entry name" value="ATPase domain of HSP90 chaperone/DNA topoisomerase II/histidine kinase"/>
    <property type="match status" value="1"/>
</dbReference>
<keyword evidence="10 13" id="KW-1133">Transmembrane helix</keyword>
<dbReference type="Gene3D" id="1.10.287.130">
    <property type="match status" value="1"/>
</dbReference>
<dbReference type="SMART" id="SM00388">
    <property type="entry name" value="HisKA"/>
    <property type="match status" value="1"/>
</dbReference>
<protein>
    <recommendedName>
        <fullName evidence="3">histidine kinase</fullName>
        <ecNumber evidence="3">2.7.13.3</ecNumber>
    </recommendedName>
</protein>